<reference evidence="2" key="1">
    <citation type="journal article" date="2019" name="Int. J. Syst. Evol. Microbiol.">
        <title>The Global Catalogue of Microorganisms (GCM) 10K type strain sequencing project: providing services to taxonomists for standard genome sequencing and annotation.</title>
        <authorList>
            <consortium name="The Broad Institute Genomics Platform"/>
            <consortium name="The Broad Institute Genome Sequencing Center for Infectious Disease"/>
            <person name="Wu L."/>
            <person name="Ma J."/>
        </authorList>
    </citation>
    <scope>NUCLEOTIDE SEQUENCE [LARGE SCALE GENOMIC DNA]</scope>
    <source>
        <strain evidence="2">CGMCC 4.1641</strain>
    </source>
</reference>
<sequence length="62" mass="7216">MRTEDQIKRKYNDLAMRKQALELSAIEDSSSPEVLQARIESLEQQMTLLEWVLNAPLGRYHA</sequence>
<comment type="caution">
    <text evidence="1">The sequence shown here is derived from an EMBL/GenBank/DDBJ whole genome shotgun (WGS) entry which is preliminary data.</text>
</comment>
<proteinExistence type="predicted"/>
<evidence type="ECO:0000313" key="1">
    <source>
        <dbReference type="EMBL" id="MFC4305895.1"/>
    </source>
</evidence>
<accession>A0ABV8SFV9</accession>
<dbReference type="Proteomes" id="UP001595755">
    <property type="component" value="Unassembled WGS sequence"/>
</dbReference>
<organism evidence="1 2">
    <name type="scientific">Cohnella boryungensis</name>
    <dbReference type="NCBI Taxonomy" id="768479"/>
    <lineage>
        <taxon>Bacteria</taxon>
        <taxon>Bacillati</taxon>
        <taxon>Bacillota</taxon>
        <taxon>Bacilli</taxon>
        <taxon>Bacillales</taxon>
        <taxon>Paenibacillaceae</taxon>
        <taxon>Cohnella</taxon>
    </lineage>
</organism>
<dbReference type="EMBL" id="JBHSED010000040">
    <property type="protein sequence ID" value="MFC4305895.1"/>
    <property type="molecule type" value="Genomic_DNA"/>
</dbReference>
<protein>
    <submittedName>
        <fullName evidence="1">Uncharacterized protein</fullName>
    </submittedName>
</protein>
<name>A0ABV8SFV9_9BACL</name>
<evidence type="ECO:0000313" key="2">
    <source>
        <dbReference type="Proteomes" id="UP001595755"/>
    </source>
</evidence>
<dbReference type="RefSeq" id="WP_204601459.1">
    <property type="nucleotide sequence ID" value="NZ_JBHSED010000040.1"/>
</dbReference>
<keyword evidence="2" id="KW-1185">Reference proteome</keyword>
<gene>
    <name evidence="1" type="ORF">ACFO1S_20905</name>
</gene>